<evidence type="ECO:0000313" key="1">
    <source>
        <dbReference type="EMBL" id="CAH3155527.1"/>
    </source>
</evidence>
<evidence type="ECO:0000313" key="2">
    <source>
        <dbReference type="Proteomes" id="UP001159428"/>
    </source>
</evidence>
<gene>
    <name evidence="1" type="ORF">PMEA_00028054</name>
</gene>
<proteinExistence type="predicted"/>
<dbReference type="Proteomes" id="UP001159428">
    <property type="component" value="Unassembled WGS sequence"/>
</dbReference>
<reference evidence="1 2" key="1">
    <citation type="submission" date="2022-05" db="EMBL/GenBank/DDBJ databases">
        <authorList>
            <consortium name="Genoscope - CEA"/>
            <person name="William W."/>
        </authorList>
    </citation>
    <scope>NUCLEOTIDE SEQUENCE [LARGE SCALE GENOMIC DNA]</scope>
</reference>
<dbReference type="EMBL" id="CALNXJ010000058">
    <property type="protein sequence ID" value="CAH3155527.1"/>
    <property type="molecule type" value="Genomic_DNA"/>
</dbReference>
<name>A0AAU9XRE6_9CNID</name>
<protein>
    <submittedName>
        <fullName evidence="1">Uncharacterized protein</fullName>
    </submittedName>
</protein>
<keyword evidence="2" id="KW-1185">Reference proteome</keyword>
<dbReference type="AlphaFoldDB" id="A0AAU9XRE6"/>
<sequence length="88" mass="9524">MATDDVEAIALSFKRNYIDIYSNSWGPGDMGFEVNGPVNLTQSVLEKGSNASINRDGPIPGYGERCGGIMEVTFSRDTFMEESNPVVG</sequence>
<comment type="caution">
    <text evidence="1">The sequence shown here is derived from an EMBL/GenBank/DDBJ whole genome shotgun (WGS) entry which is preliminary data.</text>
</comment>
<organism evidence="1 2">
    <name type="scientific">Pocillopora meandrina</name>
    <dbReference type="NCBI Taxonomy" id="46732"/>
    <lineage>
        <taxon>Eukaryota</taxon>
        <taxon>Metazoa</taxon>
        <taxon>Cnidaria</taxon>
        <taxon>Anthozoa</taxon>
        <taxon>Hexacorallia</taxon>
        <taxon>Scleractinia</taxon>
        <taxon>Astrocoeniina</taxon>
        <taxon>Pocilloporidae</taxon>
        <taxon>Pocillopora</taxon>
    </lineage>
</organism>
<accession>A0AAU9XRE6</accession>